<feature type="compositionally biased region" description="Basic and acidic residues" evidence="1">
    <location>
        <begin position="111"/>
        <end position="121"/>
    </location>
</feature>
<dbReference type="EMBL" id="JAFIMR010000001">
    <property type="protein sequence ID" value="KAI1881820.1"/>
    <property type="molecule type" value="Genomic_DNA"/>
</dbReference>
<dbReference type="Proteomes" id="UP000829685">
    <property type="component" value="Unassembled WGS sequence"/>
</dbReference>
<reference evidence="2" key="1">
    <citation type="submission" date="2021-03" db="EMBL/GenBank/DDBJ databases">
        <title>Revisited historic fungal species revealed as producer of novel bioactive compounds through whole genome sequencing and comparative genomics.</title>
        <authorList>
            <person name="Vignolle G.A."/>
            <person name="Hochenegger N."/>
            <person name="Mach R.L."/>
            <person name="Mach-Aigner A.R."/>
            <person name="Javad Rahimi M."/>
            <person name="Salim K.A."/>
            <person name="Chan C.M."/>
            <person name="Lim L.B.L."/>
            <person name="Cai F."/>
            <person name="Druzhinina I.S."/>
            <person name="U'Ren J.M."/>
            <person name="Derntl C."/>
        </authorList>
    </citation>
    <scope>NUCLEOTIDE SEQUENCE</scope>
    <source>
        <strain evidence="2">TUCIM 5799</strain>
    </source>
</reference>
<evidence type="ECO:0000313" key="3">
    <source>
        <dbReference type="Proteomes" id="UP000829685"/>
    </source>
</evidence>
<evidence type="ECO:0000256" key="1">
    <source>
        <dbReference type="SAM" id="MobiDB-lite"/>
    </source>
</evidence>
<name>A0A9Q0AX39_9PEZI</name>
<accession>A0A9Q0AX39</accession>
<comment type="caution">
    <text evidence="2">The sequence shown here is derived from an EMBL/GenBank/DDBJ whole genome shotgun (WGS) entry which is preliminary data.</text>
</comment>
<organism evidence="2 3">
    <name type="scientific">Neoarthrinium moseri</name>
    <dbReference type="NCBI Taxonomy" id="1658444"/>
    <lineage>
        <taxon>Eukaryota</taxon>
        <taxon>Fungi</taxon>
        <taxon>Dikarya</taxon>
        <taxon>Ascomycota</taxon>
        <taxon>Pezizomycotina</taxon>
        <taxon>Sordariomycetes</taxon>
        <taxon>Xylariomycetidae</taxon>
        <taxon>Amphisphaeriales</taxon>
        <taxon>Apiosporaceae</taxon>
        <taxon>Neoarthrinium</taxon>
    </lineage>
</organism>
<gene>
    <name evidence="2" type="ORF">JX265_000646</name>
</gene>
<protein>
    <submittedName>
        <fullName evidence="2">Uncharacterized protein</fullName>
    </submittedName>
</protein>
<feature type="region of interest" description="Disordered" evidence="1">
    <location>
        <begin position="72"/>
        <end position="132"/>
    </location>
</feature>
<feature type="compositionally biased region" description="Polar residues" evidence="1">
    <location>
        <begin position="74"/>
        <end position="89"/>
    </location>
</feature>
<sequence>MRPHRIPVDAVLDEEDMFRIHRQSPMRMIAPIVDLWSPDSPGVIISPFVDLPIPNCRLSFGSFDFATVGAVPTKHTSNSRPVSPCSSAYSKDEDEVSPLSAGSDSSMVIRTPEEDEKHREPSTISGRSLLSIDSGDSPIKTTTLQVSAVIIRRDVPQLDSAPRRRKKRQYFQAAEKSVDSPTGFARRVQVRSQSLTIPVPPPQRFHKVFAGCEQHYFRPAVDCHGCRRGIFVEHGEPTEIDTIRGCRSAPPMLVRVQIPKSRFESAVQPLCHCDKLKDAKCFTCLERDAQSAVVGASFF</sequence>
<proteinExistence type="predicted"/>
<evidence type="ECO:0000313" key="2">
    <source>
        <dbReference type="EMBL" id="KAI1881820.1"/>
    </source>
</evidence>
<keyword evidence="3" id="KW-1185">Reference proteome</keyword>
<dbReference type="AlphaFoldDB" id="A0A9Q0AX39"/>